<dbReference type="AlphaFoldDB" id="X1QPJ4"/>
<gene>
    <name evidence="1" type="ORF">S06H3_65563</name>
</gene>
<sequence length="63" mass="7203">MVESFLDGKMPRETWEDGAFVVELLMACYMAAERGKKLKFPPKGLEKFVPQVAKKTWKPRSVA</sequence>
<protein>
    <recommendedName>
        <fullName evidence="2">Gfo/Idh/MocA-like oxidoreductase C-terminal domain-containing protein</fullName>
    </recommendedName>
</protein>
<accession>X1QPJ4</accession>
<feature type="non-terminal residue" evidence="1">
    <location>
        <position position="63"/>
    </location>
</feature>
<name>X1QPJ4_9ZZZZ</name>
<comment type="caution">
    <text evidence="1">The sequence shown here is derived from an EMBL/GenBank/DDBJ whole genome shotgun (WGS) entry which is preliminary data.</text>
</comment>
<reference evidence="1" key="1">
    <citation type="journal article" date="2014" name="Front. Microbiol.">
        <title>High frequency of phylogenetically diverse reductive dehalogenase-homologous genes in deep subseafloor sedimentary metagenomes.</title>
        <authorList>
            <person name="Kawai M."/>
            <person name="Futagami T."/>
            <person name="Toyoda A."/>
            <person name="Takaki Y."/>
            <person name="Nishi S."/>
            <person name="Hori S."/>
            <person name="Arai W."/>
            <person name="Tsubouchi T."/>
            <person name="Morono Y."/>
            <person name="Uchiyama I."/>
            <person name="Ito T."/>
            <person name="Fujiyama A."/>
            <person name="Inagaki F."/>
            <person name="Takami H."/>
        </authorList>
    </citation>
    <scope>NUCLEOTIDE SEQUENCE</scope>
    <source>
        <strain evidence="1">Expedition CK06-06</strain>
    </source>
</reference>
<evidence type="ECO:0008006" key="2">
    <source>
        <dbReference type="Google" id="ProtNLM"/>
    </source>
</evidence>
<dbReference type="EMBL" id="BARV01044207">
    <property type="protein sequence ID" value="GAI70163.1"/>
    <property type="molecule type" value="Genomic_DNA"/>
</dbReference>
<proteinExistence type="predicted"/>
<organism evidence="1">
    <name type="scientific">marine sediment metagenome</name>
    <dbReference type="NCBI Taxonomy" id="412755"/>
    <lineage>
        <taxon>unclassified sequences</taxon>
        <taxon>metagenomes</taxon>
        <taxon>ecological metagenomes</taxon>
    </lineage>
</organism>
<evidence type="ECO:0000313" key="1">
    <source>
        <dbReference type="EMBL" id="GAI70163.1"/>
    </source>
</evidence>